<dbReference type="InterPro" id="IPR036291">
    <property type="entry name" value="NAD(P)-bd_dom_sf"/>
</dbReference>
<dbReference type="UniPathway" id="UPA00115">
    <property type="reaction ID" value="UER00410"/>
</dbReference>
<feature type="binding site" description="in other chain" evidence="14">
    <location>
        <begin position="133"/>
        <end position="135"/>
    </location>
    <ligand>
        <name>substrate</name>
        <note>ligand shared between dimeric partners</note>
    </ligand>
</feature>
<dbReference type="InterPro" id="IPR006183">
    <property type="entry name" value="Pgluconate_DH"/>
</dbReference>
<dbReference type="GeneID" id="77847889"/>
<evidence type="ECO:0000256" key="6">
    <source>
        <dbReference type="ARBA" id="ARBA00018193"/>
    </source>
</evidence>
<sequence>MIKSDIGLVGLAVMGENLALNLEQKGYRVSLYNRLRENSPQAVDSFLANKGKNKHFIGTHSPKEFIESLKSPRKILLMIRAGHPVDEMIITLLPFLKKGDTIIDGGNSDYRDTQRRENELREKGIFFVGCGISGGEEGALHGPSIMPGGSDEIKKEILPVLQNIAAHLDDGTPCCSWIGPDGSGHFVKTVHNGIEYGDMQLIAEAYSLLNILQKGDHEATAQTFESWNKGVLDSYLIGITAPILRYKDTDGKSLIDKIADRAGQKGTGKWSIEAAIDSGTTLSVTAESVFARLLSNRTTERNKAHRLYPETDPAPIFELSVDDIHHALYASKIIAYTQGFDLLYNMSEKHNWQLNLADIATIWRKGCIIQSRFLYEIAQAYKLTNEYENLLFTPYFREKIILCLPSWRKVVQTAITAGIAIPGTASALAWFDGFRCKKSSANLIQAQRDYFGAHLYERIDAPAGTFFHTDWNRHGDGTTSGNYSL</sequence>
<comment type="pathway">
    <text evidence="2 12 15">Carbohydrate degradation; pentose phosphate pathway; D-ribulose 5-phosphate from D-glucose 6-phosphate (oxidative stage): step 3/3.</text>
</comment>
<evidence type="ECO:0000256" key="13">
    <source>
        <dbReference type="PIRSR" id="PIRSR000109-1"/>
    </source>
</evidence>
<comment type="caution">
    <text evidence="17">The sequence shown here is derived from an EMBL/GenBank/DDBJ whole genome shotgun (WGS) entry which is preliminary data.</text>
</comment>
<protein>
    <recommendedName>
        <fullName evidence="6 12">6-phosphogluconate dehydrogenase, decarboxylating</fullName>
        <ecNumber evidence="5 12">1.1.1.44</ecNumber>
    </recommendedName>
</protein>
<dbReference type="PANTHER" id="PTHR11811">
    <property type="entry name" value="6-PHOSPHOGLUCONATE DEHYDROGENASE"/>
    <property type="match status" value="1"/>
</dbReference>
<dbReference type="InterPro" id="IPR008927">
    <property type="entry name" value="6-PGluconate_DH-like_C_sf"/>
</dbReference>
<dbReference type="EC" id="1.1.1.44" evidence="5 12"/>
<accession>K0XR85</accession>
<dbReference type="Gene3D" id="3.40.50.720">
    <property type="entry name" value="NAD(P)-binding Rossmann-like Domain"/>
    <property type="match status" value="1"/>
</dbReference>
<dbReference type="Gene3D" id="1.20.5.320">
    <property type="entry name" value="6-Phosphogluconate Dehydrogenase, domain 3"/>
    <property type="match status" value="1"/>
</dbReference>
<dbReference type="SMART" id="SM01350">
    <property type="entry name" value="6PGD"/>
    <property type="match status" value="1"/>
</dbReference>
<feature type="binding site" description="in other chain" evidence="14">
    <location>
        <begin position="191"/>
        <end position="192"/>
    </location>
    <ligand>
        <name>substrate</name>
        <note>ligand shared between dimeric partners</note>
    </ligand>
</feature>
<evidence type="ECO:0000256" key="11">
    <source>
        <dbReference type="ARBA" id="ARBA00048640"/>
    </source>
</evidence>
<dbReference type="InterPro" id="IPR006113">
    <property type="entry name" value="6PGDH_Gnd/GntZ"/>
</dbReference>
<evidence type="ECO:0000256" key="3">
    <source>
        <dbReference type="ARBA" id="ARBA00008419"/>
    </source>
</evidence>
<feature type="binding site" description="in other chain" evidence="14">
    <location>
        <position position="292"/>
    </location>
    <ligand>
        <name>substrate</name>
        <note>ligand shared between dimeric partners</note>
    </ligand>
</feature>
<feature type="active site" description="Proton acceptor" evidence="13">
    <location>
        <position position="188"/>
    </location>
</feature>
<keyword evidence="7 12" id="KW-0521">NADP</keyword>
<keyword evidence="10 12" id="KW-0570">Pentose shunt</keyword>
<dbReference type="PIRSF" id="PIRSF000109">
    <property type="entry name" value="6PGD"/>
    <property type="match status" value="1"/>
</dbReference>
<dbReference type="NCBIfam" id="TIGR00873">
    <property type="entry name" value="gnd"/>
    <property type="match status" value="1"/>
</dbReference>
<dbReference type="Gene3D" id="1.10.1040.10">
    <property type="entry name" value="N-(1-d-carboxylethyl)-l-norvaline Dehydrogenase, domain 2"/>
    <property type="match status" value="1"/>
</dbReference>
<feature type="binding site" description="in other chain" evidence="14">
    <location>
        <position position="107"/>
    </location>
    <ligand>
        <name>substrate</name>
        <note>ligand shared between dimeric partners</note>
    </ligand>
</feature>
<comment type="catalytic activity">
    <reaction evidence="11 12 15">
        <text>6-phospho-D-gluconate + NADP(+) = D-ribulose 5-phosphate + CO2 + NADPH</text>
        <dbReference type="Rhea" id="RHEA:10116"/>
        <dbReference type="ChEBI" id="CHEBI:16526"/>
        <dbReference type="ChEBI" id="CHEBI:57783"/>
        <dbReference type="ChEBI" id="CHEBI:58121"/>
        <dbReference type="ChEBI" id="CHEBI:58349"/>
        <dbReference type="ChEBI" id="CHEBI:58759"/>
        <dbReference type="EC" id="1.1.1.44"/>
    </reaction>
</comment>
<dbReference type="GO" id="GO:0050661">
    <property type="term" value="F:NADP binding"/>
    <property type="evidence" value="ECO:0007669"/>
    <property type="project" value="InterPro"/>
</dbReference>
<evidence type="ECO:0000313" key="18">
    <source>
        <dbReference type="Proteomes" id="UP000006044"/>
    </source>
</evidence>
<comment type="subunit">
    <text evidence="4 12">Homodimer.</text>
</comment>
<dbReference type="STRING" id="742726.HMPREF9448_00552"/>
<comment type="function">
    <text evidence="1 12">Catalyzes the oxidative decarboxylation of 6-phosphogluconate to ribulose 5-phosphate and CO(2), with concomitant reduction of NADP to NADPH.</text>
</comment>
<dbReference type="PATRIC" id="fig|742726.3.peg.580"/>
<dbReference type="SUPFAM" id="SSF51735">
    <property type="entry name" value="NAD(P)-binding Rossmann-fold domains"/>
    <property type="match status" value="1"/>
</dbReference>
<gene>
    <name evidence="17" type="ORF">HMPREF9448_00552</name>
</gene>
<dbReference type="RefSeq" id="WP_008861049.1">
    <property type="nucleotide sequence ID" value="NZ_JH815203.1"/>
</dbReference>
<dbReference type="GO" id="GO:0004616">
    <property type="term" value="F:phosphogluconate dehydrogenase (decarboxylating) activity"/>
    <property type="evidence" value="ECO:0007669"/>
    <property type="project" value="UniProtKB-EC"/>
</dbReference>
<evidence type="ECO:0000256" key="12">
    <source>
        <dbReference type="PIRNR" id="PIRNR000109"/>
    </source>
</evidence>
<feature type="domain" description="6-phosphogluconate dehydrogenase C-terminal" evidence="16">
    <location>
        <begin position="184"/>
        <end position="472"/>
    </location>
</feature>
<evidence type="ECO:0000313" key="17">
    <source>
        <dbReference type="EMBL" id="EJZ66375.1"/>
    </source>
</evidence>
<keyword evidence="8 12" id="KW-0560">Oxidoreductase</keyword>
<organism evidence="17 18">
    <name type="scientific">Barnesiella intestinihominis YIT 11860</name>
    <dbReference type="NCBI Taxonomy" id="742726"/>
    <lineage>
        <taxon>Bacteria</taxon>
        <taxon>Pseudomonadati</taxon>
        <taxon>Bacteroidota</taxon>
        <taxon>Bacteroidia</taxon>
        <taxon>Bacteroidales</taxon>
        <taxon>Barnesiellaceae</taxon>
        <taxon>Barnesiella</taxon>
    </lineage>
</organism>
<dbReference type="eggNOG" id="COG0362">
    <property type="taxonomic scope" value="Bacteria"/>
</dbReference>
<evidence type="ECO:0000256" key="8">
    <source>
        <dbReference type="ARBA" id="ARBA00023002"/>
    </source>
</evidence>
<feature type="binding site" description="in other chain" evidence="14">
    <location>
        <position position="265"/>
    </location>
    <ligand>
        <name>substrate</name>
        <note>ligand shared between dimeric partners</note>
    </ligand>
</feature>
<dbReference type="NCBIfam" id="NF006765">
    <property type="entry name" value="PRK09287.1"/>
    <property type="match status" value="1"/>
</dbReference>
<keyword evidence="18" id="KW-1185">Reference proteome</keyword>
<proteinExistence type="inferred from homology"/>
<dbReference type="InterPro" id="IPR006115">
    <property type="entry name" value="6PGDH_NADP-bd"/>
</dbReference>
<dbReference type="SUPFAM" id="SSF48179">
    <property type="entry name" value="6-phosphogluconate dehydrogenase C-terminal domain-like"/>
    <property type="match status" value="1"/>
</dbReference>
<evidence type="ECO:0000256" key="2">
    <source>
        <dbReference type="ARBA" id="ARBA00004874"/>
    </source>
</evidence>
<dbReference type="InterPro" id="IPR006184">
    <property type="entry name" value="6PGdom_BS"/>
</dbReference>
<feature type="binding site" evidence="14">
    <location>
        <position position="454"/>
    </location>
    <ligand>
        <name>substrate</name>
        <note>ligand shared between dimeric partners</note>
    </ligand>
</feature>
<feature type="binding site" description="in other chain" evidence="14">
    <location>
        <position position="196"/>
    </location>
    <ligand>
        <name>substrate</name>
        <note>ligand shared between dimeric partners</note>
    </ligand>
</feature>
<evidence type="ECO:0000256" key="7">
    <source>
        <dbReference type="ARBA" id="ARBA00022857"/>
    </source>
</evidence>
<reference evidence="17 18" key="1">
    <citation type="submission" date="2012-08" db="EMBL/GenBank/DDBJ databases">
        <title>The Genome Sequence of Barnesiella intestinihominis YIT 11860.</title>
        <authorList>
            <consortium name="The Broad Institute Genome Sequencing Platform"/>
            <person name="Earl A."/>
            <person name="Ward D."/>
            <person name="Feldgarden M."/>
            <person name="Gevers D."/>
            <person name="Morotomi M."/>
            <person name="Walker B."/>
            <person name="Young S.K."/>
            <person name="Zeng Q."/>
            <person name="Gargeya S."/>
            <person name="Fitzgerald M."/>
            <person name="Haas B."/>
            <person name="Abouelleil A."/>
            <person name="Alvarado L."/>
            <person name="Arachchi H.M."/>
            <person name="Berlin A.M."/>
            <person name="Chapman S.B."/>
            <person name="Goldberg J."/>
            <person name="Griggs A."/>
            <person name="Gujja S."/>
            <person name="Hansen M."/>
            <person name="Howarth C."/>
            <person name="Imamovic A."/>
            <person name="Larimer J."/>
            <person name="McCowen C."/>
            <person name="Montmayeur A."/>
            <person name="Murphy C."/>
            <person name="Neiman D."/>
            <person name="Pearson M."/>
            <person name="Priest M."/>
            <person name="Roberts A."/>
            <person name="Saif S."/>
            <person name="Shea T."/>
            <person name="Sisk P."/>
            <person name="Sykes S."/>
            <person name="Wortman J."/>
            <person name="Nusbaum C."/>
            <person name="Birren B."/>
        </authorList>
    </citation>
    <scope>NUCLEOTIDE SEQUENCE [LARGE SCALE GENOMIC DNA]</scope>
    <source>
        <strain evidence="17 18">YIT 11860</strain>
    </source>
</reference>
<comment type="similarity">
    <text evidence="3 12 15">Belongs to the 6-phosphogluconate dehydrogenase family.</text>
</comment>
<dbReference type="AlphaFoldDB" id="K0XR85"/>
<dbReference type="PROSITE" id="PS00461">
    <property type="entry name" value="6PGD"/>
    <property type="match status" value="1"/>
</dbReference>
<evidence type="ECO:0000256" key="10">
    <source>
        <dbReference type="ARBA" id="ARBA00023126"/>
    </source>
</evidence>
<dbReference type="OrthoDB" id="9804542at2"/>
<dbReference type="HOGENOM" id="CLU_024540_4_2_10"/>
<dbReference type="FunFam" id="3.40.50.720:FF:000007">
    <property type="entry name" value="6-phosphogluconate dehydrogenase, decarboxylating"/>
    <property type="match status" value="1"/>
</dbReference>
<evidence type="ECO:0000256" key="14">
    <source>
        <dbReference type="PIRSR" id="PIRSR000109-2"/>
    </source>
</evidence>
<name>K0XR85_9BACT</name>
<dbReference type="EMBL" id="ADLE01000001">
    <property type="protein sequence ID" value="EJZ66375.1"/>
    <property type="molecule type" value="Genomic_DNA"/>
</dbReference>
<dbReference type="Pfam" id="PF00393">
    <property type="entry name" value="6PGD"/>
    <property type="match status" value="1"/>
</dbReference>
<dbReference type="InterPro" id="IPR006114">
    <property type="entry name" value="6PGDH_C"/>
</dbReference>
<evidence type="ECO:0000256" key="1">
    <source>
        <dbReference type="ARBA" id="ARBA00002526"/>
    </source>
</evidence>
<dbReference type="GO" id="GO:0006098">
    <property type="term" value="P:pentose-phosphate shunt"/>
    <property type="evidence" value="ECO:0007669"/>
    <property type="project" value="UniProtKB-UniPathway"/>
</dbReference>
<evidence type="ECO:0000256" key="4">
    <source>
        <dbReference type="ARBA" id="ARBA00011738"/>
    </source>
</evidence>
<feature type="binding site" evidence="14">
    <location>
        <position position="448"/>
    </location>
    <ligand>
        <name>substrate</name>
        <note>ligand shared between dimeric partners</note>
    </ligand>
</feature>
<evidence type="ECO:0000256" key="5">
    <source>
        <dbReference type="ARBA" id="ARBA00013011"/>
    </source>
</evidence>
<dbReference type="GO" id="GO:0019521">
    <property type="term" value="P:D-gluconate metabolic process"/>
    <property type="evidence" value="ECO:0007669"/>
    <property type="project" value="UniProtKB-KW"/>
</dbReference>
<evidence type="ECO:0000259" key="16">
    <source>
        <dbReference type="SMART" id="SM01350"/>
    </source>
</evidence>
<dbReference type="Proteomes" id="UP000006044">
    <property type="component" value="Unassembled WGS sequence"/>
</dbReference>
<keyword evidence="9 15" id="KW-0311">Gluconate utilization</keyword>
<dbReference type="FunFam" id="1.10.1040.10:FF:000032">
    <property type="entry name" value="6-phosphogluconate dehydrogenase, decarboxylating"/>
    <property type="match status" value="1"/>
</dbReference>
<dbReference type="PRINTS" id="PR00076">
    <property type="entry name" value="6PGDHDRGNASE"/>
</dbReference>
<dbReference type="Pfam" id="PF03446">
    <property type="entry name" value="NAD_binding_2"/>
    <property type="match status" value="1"/>
</dbReference>
<feature type="active site" description="Proton donor" evidence="13">
    <location>
        <position position="195"/>
    </location>
</feature>
<dbReference type="InterPro" id="IPR013328">
    <property type="entry name" value="6PGD_dom2"/>
</dbReference>
<evidence type="ECO:0000256" key="9">
    <source>
        <dbReference type="ARBA" id="ARBA00023064"/>
    </source>
</evidence>
<evidence type="ECO:0000256" key="15">
    <source>
        <dbReference type="RuleBase" id="RU000485"/>
    </source>
</evidence>